<dbReference type="AntiFam" id="ANF00010">
    <property type="entry name" value="tRNA translation"/>
</dbReference>
<feature type="region of interest" description="Disordered" evidence="1">
    <location>
        <begin position="89"/>
        <end position="112"/>
    </location>
</feature>
<dbReference type="AlphaFoldDB" id="A0A9W4H6X6"/>
<dbReference type="Proteomes" id="UP001153328">
    <property type="component" value="Unassembled WGS sequence"/>
</dbReference>
<evidence type="ECO:0000256" key="1">
    <source>
        <dbReference type="SAM" id="MobiDB-lite"/>
    </source>
</evidence>
<feature type="region of interest" description="Disordered" evidence="1">
    <location>
        <begin position="31"/>
        <end position="50"/>
    </location>
</feature>
<feature type="compositionally biased region" description="Low complexity" evidence="1">
    <location>
        <begin position="39"/>
        <end position="50"/>
    </location>
</feature>
<evidence type="ECO:0000313" key="2">
    <source>
        <dbReference type="EMBL" id="CAG7655151.1"/>
    </source>
</evidence>
<reference evidence="2" key="1">
    <citation type="submission" date="2021-06" db="EMBL/GenBank/DDBJ databases">
        <authorList>
            <person name="Arsene-Ploetze F."/>
        </authorList>
    </citation>
    <scope>NUCLEOTIDE SEQUENCE</scope>
    <source>
        <strain evidence="2">SBRY1</strain>
    </source>
</reference>
<keyword evidence="3" id="KW-1185">Reference proteome</keyword>
<comment type="caution">
    <text evidence="2">The sequence shown here is derived from an EMBL/GenBank/DDBJ whole genome shotgun (WGS) entry which is preliminary data.</text>
</comment>
<gene>
    <name evidence="2" type="ORF">SBRY_70032</name>
</gene>
<dbReference type="EMBL" id="CAJVAX010000021">
    <property type="protein sequence ID" value="CAG7655151.1"/>
    <property type="molecule type" value="Genomic_DNA"/>
</dbReference>
<organism evidence="2 3">
    <name type="scientific">Actinacidiphila bryophytorum</name>
    <dbReference type="NCBI Taxonomy" id="1436133"/>
    <lineage>
        <taxon>Bacteria</taxon>
        <taxon>Bacillati</taxon>
        <taxon>Actinomycetota</taxon>
        <taxon>Actinomycetes</taxon>
        <taxon>Kitasatosporales</taxon>
        <taxon>Streptomycetaceae</taxon>
        <taxon>Actinacidiphila</taxon>
    </lineage>
</organism>
<evidence type="ECO:0000313" key="3">
    <source>
        <dbReference type="Proteomes" id="UP001153328"/>
    </source>
</evidence>
<accession>A0A9W4H6X6</accession>
<proteinExistence type="predicted"/>
<protein>
    <submittedName>
        <fullName evidence="2">Uncharacterized protein</fullName>
    </submittedName>
</protein>
<name>A0A9W4H6X6_9ACTN</name>
<sequence>MSFERRARSPVRFHSSRAISSAGEHFVHTEGVTGSIPVSPTSTRRGRSATARTGPAYFLASGSVRLGGVFHRLGGGLRGESFRLGTIQRCGERSPHGPVRPQSGADRCQTSV</sequence>